<evidence type="ECO:0000313" key="5">
    <source>
        <dbReference type="EMBL" id="ANH78390.1"/>
    </source>
</evidence>
<evidence type="ECO:0000256" key="2">
    <source>
        <dbReference type="ARBA" id="ARBA00021310"/>
    </source>
</evidence>
<dbReference type="KEGG" id="csaz:Cs308_0219"/>
<dbReference type="GO" id="GO:0006302">
    <property type="term" value="P:double-strand break repair"/>
    <property type="evidence" value="ECO:0007669"/>
    <property type="project" value="TreeGrafter"/>
</dbReference>
<dbReference type="PATRIC" id="fig|1806891.3.peg.210"/>
<keyword evidence="6" id="KW-1185">Reference proteome</keyword>
<dbReference type="InterPro" id="IPR042242">
    <property type="entry name" value="RecO_C"/>
</dbReference>
<dbReference type="EMBL" id="CP014639">
    <property type="protein sequence ID" value="ANH78390.1"/>
    <property type="molecule type" value="Genomic_DNA"/>
</dbReference>
<protein>
    <recommendedName>
        <fullName evidence="2">DNA repair protein RecO</fullName>
    </recommendedName>
    <alternativeName>
        <fullName evidence="4">Recombination protein O</fullName>
    </alternativeName>
</protein>
<dbReference type="NCBIfam" id="TIGR00613">
    <property type="entry name" value="reco"/>
    <property type="match status" value="1"/>
</dbReference>
<evidence type="ECO:0000313" key="6">
    <source>
        <dbReference type="Proteomes" id="UP000078162"/>
    </source>
</evidence>
<dbReference type="Proteomes" id="UP000078162">
    <property type="component" value="Chromosome"/>
</dbReference>
<accession>A0A1A9HTR6</accession>
<gene>
    <name evidence="5" type="ORF">Cs308_0219</name>
</gene>
<dbReference type="PANTHER" id="PTHR33991">
    <property type="entry name" value="DNA REPAIR PROTEIN RECO"/>
    <property type="match status" value="1"/>
</dbReference>
<dbReference type="Gene3D" id="1.20.1440.120">
    <property type="entry name" value="Recombination protein O, C-terminal domain"/>
    <property type="match status" value="1"/>
</dbReference>
<comment type="similarity">
    <text evidence="1">Belongs to the RecO family.</text>
</comment>
<dbReference type="GO" id="GO:0043590">
    <property type="term" value="C:bacterial nucleoid"/>
    <property type="evidence" value="ECO:0007669"/>
    <property type="project" value="TreeGrafter"/>
</dbReference>
<dbReference type="STRING" id="1806891.Cs308_0219"/>
<dbReference type="PANTHER" id="PTHR33991:SF1">
    <property type="entry name" value="DNA REPAIR PROTEIN RECO"/>
    <property type="match status" value="1"/>
</dbReference>
<organism evidence="5 6">
    <name type="scientific">Candidatus Chlamydia sanziniae</name>
    <dbReference type="NCBI Taxonomy" id="1806891"/>
    <lineage>
        <taxon>Bacteria</taxon>
        <taxon>Pseudomonadati</taxon>
        <taxon>Chlamydiota</taxon>
        <taxon>Chlamydiia</taxon>
        <taxon>Chlamydiales</taxon>
        <taxon>Chlamydiaceae</taxon>
        <taxon>Chlamydia/Chlamydophila group</taxon>
        <taxon>Chlamydia</taxon>
    </lineage>
</organism>
<proteinExistence type="inferred from homology"/>
<dbReference type="AlphaFoldDB" id="A0A1A9HTR6"/>
<keyword evidence="3" id="KW-0233">DNA recombination</keyword>
<reference evidence="5 6" key="1">
    <citation type="submission" date="2016-03" db="EMBL/GenBank/DDBJ databases">
        <title>Culture-independent genomics supports pathogen discovery for uncultivable bacteria within the genus Chlamydia.</title>
        <authorList>
            <person name="Taylor-Brown A."/>
            <person name="Bachmann N.L."/>
            <person name="Borel N."/>
            <person name="Polkinghorne A."/>
        </authorList>
    </citation>
    <scope>NUCLEOTIDE SEQUENCE [LARGE SCALE GENOMIC DNA]</scope>
    <source>
        <strain evidence="5 6">2742-308</strain>
    </source>
</reference>
<dbReference type="OrthoDB" id="17601at2"/>
<dbReference type="SUPFAM" id="SSF50249">
    <property type="entry name" value="Nucleic acid-binding proteins"/>
    <property type="match status" value="1"/>
</dbReference>
<dbReference type="RefSeq" id="WP_066481517.1">
    <property type="nucleotide sequence ID" value="NZ_CP014639.1"/>
</dbReference>
<dbReference type="InterPro" id="IPR037278">
    <property type="entry name" value="ARFGAP/RecO"/>
</dbReference>
<dbReference type="InterPro" id="IPR003717">
    <property type="entry name" value="RecO"/>
</dbReference>
<sequence>MPIVVSGVVLESQPLGKNHLRTTLFSPGGLITFFAKHGQTLLCSHREALIPVSLGSYTLNSSPTKLRSLAHAEIRNNFIEIKRAYPLLEASGKMIRALLISQWREKPSPKLFSLFLNFLHRLPQSKNPRFFSAIFILKLLQHEGILDLSPTCSLCKKNLSNGPCYRYQGQKLCKNHAHTEAIVMEKEEEQVLHAIVHAKQFYELLKLTDFPIAIADKIFYMLKTTLHSETVSKFT</sequence>
<dbReference type="SUPFAM" id="SSF57863">
    <property type="entry name" value="ArfGap/RecO-like zinc finger"/>
    <property type="match status" value="1"/>
</dbReference>
<dbReference type="InterPro" id="IPR012340">
    <property type="entry name" value="NA-bd_OB-fold"/>
</dbReference>
<name>A0A1A9HTR6_9CHLA</name>
<evidence type="ECO:0000256" key="4">
    <source>
        <dbReference type="ARBA" id="ARBA00033409"/>
    </source>
</evidence>
<dbReference type="Pfam" id="PF02565">
    <property type="entry name" value="RecO_C"/>
    <property type="match status" value="1"/>
</dbReference>
<dbReference type="GO" id="GO:0006310">
    <property type="term" value="P:DNA recombination"/>
    <property type="evidence" value="ECO:0007669"/>
    <property type="project" value="UniProtKB-KW"/>
</dbReference>
<evidence type="ECO:0000256" key="3">
    <source>
        <dbReference type="ARBA" id="ARBA00023172"/>
    </source>
</evidence>
<evidence type="ECO:0000256" key="1">
    <source>
        <dbReference type="ARBA" id="ARBA00007452"/>
    </source>
</evidence>
<dbReference type="CDD" id="cd08368">
    <property type="entry name" value="LIM"/>
    <property type="match status" value="1"/>
</dbReference>